<keyword evidence="9" id="KW-1185">Reference proteome</keyword>
<dbReference type="Proteomes" id="UP000663879">
    <property type="component" value="Unassembled WGS sequence"/>
</dbReference>
<dbReference type="Pfam" id="PF02932">
    <property type="entry name" value="Neur_chan_memb"/>
    <property type="match status" value="1"/>
</dbReference>
<keyword evidence="5" id="KW-0407">Ion channel</keyword>
<dbReference type="CDD" id="cd18989">
    <property type="entry name" value="LGIC_ECD_cation"/>
    <property type="match status" value="1"/>
</dbReference>
<dbReference type="InterPro" id="IPR006029">
    <property type="entry name" value="Neurotrans-gated_channel_TM"/>
</dbReference>
<comment type="caution">
    <text evidence="8">The sequence shown here is derived from an EMBL/GenBank/DDBJ whole genome shotgun (WGS) entry which is preliminary data.</text>
</comment>
<dbReference type="InterPro" id="IPR036734">
    <property type="entry name" value="Neur_chan_lig-bd_sf"/>
</dbReference>
<dbReference type="OrthoDB" id="6097796at2759"/>
<dbReference type="GO" id="GO:0005230">
    <property type="term" value="F:extracellular ligand-gated monoatomic ion channel activity"/>
    <property type="evidence" value="ECO:0007669"/>
    <property type="project" value="InterPro"/>
</dbReference>
<sequence>MKLSSKLITFTILLIIAFSSFTTILALKEVTSTEYKLLQHLTQNYSKHVRPVKYWNQTQDVFVNIDLKKISNVGEYHQTILIYVRLELNWTDINLSWEPSNFSDIKSIVLPADKIWIPDLHLFNSAAENDRIYPLNVQVSSDGTVKSYPINQLYAHCDFDFSDFPYDTQKCDFLIGNVVEKSKVRIYLTTTVNESRLGKNSEWSFVKLRDRHEFELSVPGTMNKQDWFSSDWSVSMFTLTIKRSAKFYENLFIWPLMFILIIQSCVFILPPTCIERASMGVLLLLTLVIMSLMLDSYTPKNSVSLSVIDNLIGFSMFMVTWSTFVSTLIIGLDKDTFTYRPIPTRLKNILLKYIGKITFKYGTLNKILNKNQNEHEDELETVDTNELLQSSKLPVSDGQTTTSNVSIENLDLNQAKTLLVLINNQLTMFRSRLKEKDNMEENKKDWLIIGYVLDRFCLIIFYVFMFFGLLFIYF</sequence>
<dbReference type="PROSITE" id="PS00236">
    <property type="entry name" value="NEUROTR_ION_CHANNEL"/>
    <property type="match status" value="1"/>
</dbReference>
<evidence type="ECO:0000313" key="8">
    <source>
        <dbReference type="EMBL" id="CAF0740801.1"/>
    </source>
</evidence>
<dbReference type="SUPFAM" id="SSF90112">
    <property type="entry name" value="Neurotransmitter-gated ion-channel transmembrane pore"/>
    <property type="match status" value="1"/>
</dbReference>
<evidence type="ECO:0000256" key="3">
    <source>
        <dbReference type="ARBA" id="ARBA00022989"/>
    </source>
</evidence>
<dbReference type="SUPFAM" id="SSF63712">
    <property type="entry name" value="Nicotinic receptor ligand binding domain-like"/>
    <property type="match status" value="1"/>
</dbReference>
<dbReference type="AlphaFoldDB" id="A0A813NK20"/>
<evidence type="ECO:0000256" key="1">
    <source>
        <dbReference type="ARBA" id="ARBA00004141"/>
    </source>
</evidence>
<keyword evidence="4 5" id="KW-0472">Membrane</keyword>
<keyword evidence="5" id="KW-0406">Ion transport</keyword>
<evidence type="ECO:0000256" key="2">
    <source>
        <dbReference type="ARBA" id="ARBA00022692"/>
    </source>
</evidence>
<dbReference type="PANTHER" id="PTHR18945">
    <property type="entry name" value="NEUROTRANSMITTER GATED ION CHANNEL"/>
    <property type="match status" value="1"/>
</dbReference>
<feature type="transmembrane region" description="Helical" evidence="5">
    <location>
        <begin position="311"/>
        <end position="332"/>
    </location>
</feature>
<dbReference type="CDD" id="cd19051">
    <property type="entry name" value="LGIC_TM_cation"/>
    <property type="match status" value="1"/>
</dbReference>
<protein>
    <submittedName>
        <fullName evidence="8">Uncharacterized protein</fullName>
    </submittedName>
</protein>
<feature type="transmembrane region" description="Helical" evidence="5">
    <location>
        <begin position="281"/>
        <end position="299"/>
    </location>
</feature>
<keyword evidence="2 5" id="KW-0812">Transmembrane</keyword>
<reference evidence="8" key="1">
    <citation type="submission" date="2021-02" db="EMBL/GenBank/DDBJ databases">
        <authorList>
            <person name="Nowell W R."/>
        </authorList>
    </citation>
    <scope>NUCLEOTIDE SEQUENCE</scope>
    <source>
        <strain evidence="8">Ploen Becks lab</strain>
    </source>
</reference>
<evidence type="ECO:0000313" key="9">
    <source>
        <dbReference type="Proteomes" id="UP000663879"/>
    </source>
</evidence>
<dbReference type="Gene3D" id="2.70.170.10">
    <property type="entry name" value="Neurotransmitter-gated ion-channel ligand-binding domain"/>
    <property type="match status" value="1"/>
</dbReference>
<dbReference type="InterPro" id="IPR006201">
    <property type="entry name" value="Neur_channel"/>
</dbReference>
<comment type="subcellular location">
    <subcellularLocation>
        <location evidence="1">Membrane</location>
        <topology evidence="1">Multi-pass membrane protein</topology>
    </subcellularLocation>
</comment>
<name>A0A813NK20_9BILA</name>
<feature type="transmembrane region" description="Helical" evidence="5">
    <location>
        <begin position="446"/>
        <end position="473"/>
    </location>
</feature>
<evidence type="ECO:0000256" key="4">
    <source>
        <dbReference type="ARBA" id="ARBA00023136"/>
    </source>
</evidence>
<dbReference type="InterPro" id="IPR018000">
    <property type="entry name" value="Neurotransmitter_ion_chnl_CS"/>
</dbReference>
<dbReference type="GO" id="GO:0004888">
    <property type="term" value="F:transmembrane signaling receptor activity"/>
    <property type="evidence" value="ECO:0007669"/>
    <property type="project" value="InterPro"/>
</dbReference>
<feature type="transmembrane region" description="Helical" evidence="5">
    <location>
        <begin position="251"/>
        <end position="269"/>
    </location>
</feature>
<keyword evidence="5" id="KW-0813">Transport</keyword>
<dbReference type="InterPro" id="IPR038050">
    <property type="entry name" value="Neuro_actylchol_rec"/>
</dbReference>
<dbReference type="InterPro" id="IPR006202">
    <property type="entry name" value="Neur_chan_lig-bd"/>
</dbReference>
<evidence type="ECO:0000259" key="6">
    <source>
        <dbReference type="Pfam" id="PF02931"/>
    </source>
</evidence>
<accession>A0A813NK20</accession>
<organism evidence="8 9">
    <name type="scientific">Brachionus calyciflorus</name>
    <dbReference type="NCBI Taxonomy" id="104777"/>
    <lineage>
        <taxon>Eukaryota</taxon>
        <taxon>Metazoa</taxon>
        <taxon>Spiralia</taxon>
        <taxon>Gnathifera</taxon>
        <taxon>Rotifera</taxon>
        <taxon>Eurotatoria</taxon>
        <taxon>Monogononta</taxon>
        <taxon>Pseudotrocha</taxon>
        <taxon>Ploima</taxon>
        <taxon>Brachionidae</taxon>
        <taxon>Brachionus</taxon>
    </lineage>
</organism>
<dbReference type="FunFam" id="2.70.170.10:FF:000028">
    <property type="entry name" value="AcetylCholine Receptor"/>
    <property type="match status" value="1"/>
</dbReference>
<dbReference type="Gene3D" id="1.20.58.390">
    <property type="entry name" value="Neurotransmitter-gated ion-channel transmembrane domain"/>
    <property type="match status" value="2"/>
</dbReference>
<dbReference type="InterPro" id="IPR036719">
    <property type="entry name" value="Neuro-gated_channel_TM_sf"/>
</dbReference>
<feature type="domain" description="Neurotransmitter-gated ion-channel ligand-binding" evidence="6">
    <location>
        <begin position="35"/>
        <end position="244"/>
    </location>
</feature>
<evidence type="ECO:0000259" key="7">
    <source>
        <dbReference type="Pfam" id="PF02932"/>
    </source>
</evidence>
<comment type="similarity">
    <text evidence="5">Belongs to the ligand-gated ion channel (TC 1.A.9) family.</text>
</comment>
<dbReference type="EMBL" id="CAJNOC010000296">
    <property type="protein sequence ID" value="CAF0740801.1"/>
    <property type="molecule type" value="Genomic_DNA"/>
</dbReference>
<dbReference type="Pfam" id="PF02931">
    <property type="entry name" value="Neur_chan_LBD"/>
    <property type="match status" value="1"/>
</dbReference>
<evidence type="ECO:0000256" key="5">
    <source>
        <dbReference type="RuleBase" id="RU000687"/>
    </source>
</evidence>
<dbReference type="PRINTS" id="PR00252">
    <property type="entry name" value="NRIONCHANNEL"/>
</dbReference>
<keyword evidence="3 5" id="KW-1133">Transmembrane helix</keyword>
<gene>
    <name evidence="8" type="ORF">OXX778_LOCUS3381</name>
</gene>
<proteinExistence type="inferred from homology"/>
<feature type="domain" description="Neurotransmitter-gated ion-channel transmembrane" evidence="7">
    <location>
        <begin position="253"/>
        <end position="472"/>
    </location>
</feature>
<dbReference type="GO" id="GO:0016020">
    <property type="term" value="C:membrane"/>
    <property type="evidence" value="ECO:0007669"/>
    <property type="project" value="UniProtKB-SubCell"/>
</dbReference>